<feature type="chain" id="PRO_5006902165" evidence="1">
    <location>
        <begin position="24"/>
        <end position="66"/>
    </location>
</feature>
<organism evidence="2 3">
    <name type="scientific">Moniliophthora roreri</name>
    <name type="common">Frosty pod rot fungus</name>
    <name type="synonym">Monilia roreri</name>
    <dbReference type="NCBI Taxonomy" id="221103"/>
    <lineage>
        <taxon>Eukaryota</taxon>
        <taxon>Fungi</taxon>
        <taxon>Dikarya</taxon>
        <taxon>Basidiomycota</taxon>
        <taxon>Agaricomycotina</taxon>
        <taxon>Agaricomycetes</taxon>
        <taxon>Agaricomycetidae</taxon>
        <taxon>Agaricales</taxon>
        <taxon>Marasmiineae</taxon>
        <taxon>Marasmiaceae</taxon>
        <taxon>Moniliophthora</taxon>
    </lineage>
</organism>
<keyword evidence="1" id="KW-0732">Signal</keyword>
<dbReference type="Proteomes" id="UP000054988">
    <property type="component" value="Unassembled WGS sequence"/>
</dbReference>
<dbReference type="EMBL" id="LATX01001540">
    <property type="protein sequence ID" value="KTB40887.1"/>
    <property type="molecule type" value="Genomic_DNA"/>
</dbReference>
<dbReference type="AlphaFoldDB" id="A0A0W0FWZ1"/>
<protein>
    <submittedName>
        <fullName evidence="2">Uncharacterized protein</fullName>
    </submittedName>
</protein>
<evidence type="ECO:0000256" key="1">
    <source>
        <dbReference type="SAM" id="SignalP"/>
    </source>
</evidence>
<comment type="caution">
    <text evidence="2">The sequence shown here is derived from an EMBL/GenBank/DDBJ whole genome shotgun (WGS) entry which is preliminary data.</text>
</comment>
<evidence type="ECO:0000313" key="3">
    <source>
        <dbReference type="Proteomes" id="UP000054988"/>
    </source>
</evidence>
<accession>A0A0W0FWZ1</accession>
<evidence type="ECO:0000313" key="2">
    <source>
        <dbReference type="EMBL" id="KTB40887.1"/>
    </source>
</evidence>
<proteinExistence type="predicted"/>
<name>A0A0W0FWZ1_MONRR</name>
<gene>
    <name evidence="2" type="ORF">WG66_6537</name>
</gene>
<sequence length="66" mass="7044">MQLSFISALYSLLLLNMVMLASGLPAAIGNQETNLSPNMPLEPTSSNTQINKEDPKLLIRGICAGV</sequence>
<reference evidence="2 3" key="1">
    <citation type="submission" date="2015-12" db="EMBL/GenBank/DDBJ databases">
        <title>Draft genome sequence of Moniliophthora roreri, the causal agent of frosty pod rot of cacao.</title>
        <authorList>
            <person name="Aime M.C."/>
            <person name="Diaz-Valderrama J.R."/>
            <person name="Kijpornyongpan T."/>
            <person name="Phillips-Mora W."/>
        </authorList>
    </citation>
    <scope>NUCLEOTIDE SEQUENCE [LARGE SCALE GENOMIC DNA]</scope>
    <source>
        <strain evidence="2 3">MCA 2952</strain>
    </source>
</reference>
<feature type="signal peptide" evidence="1">
    <location>
        <begin position="1"/>
        <end position="23"/>
    </location>
</feature>